<reference evidence="3 4" key="1">
    <citation type="submission" date="2024-11" db="EMBL/GenBank/DDBJ databases">
        <title>Chromosome-level genome assembly of the freshwater bivalve Anodonta woodiana.</title>
        <authorList>
            <person name="Chen X."/>
        </authorList>
    </citation>
    <scope>NUCLEOTIDE SEQUENCE [LARGE SCALE GENOMIC DNA]</scope>
    <source>
        <strain evidence="3">MN2024</strain>
        <tissue evidence="3">Gills</tissue>
    </source>
</reference>
<name>A0ABD3WU48_SINWO</name>
<evidence type="ECO:0000313" key="3">
    <source>
        <dbReference type="EMBL" id="KAL3876896.1"/>
    </source>
</evidence>
<protein>
    <submittedName>
        <fullName evidence="3">Uncharacterized protein</fullName>
    </submittedName>
</protein>
<feature type="domain" description="VWFA" evidence="1">
    <location>
        <begin position="299"/>
        <end position="485"/>
    </location>
</feature>
<dbReference type="AlphaFoldDB" id="A0ABD3WU48"/>
<dbReference type="PANTHER" id="PTHR10338:SF108">
    <property type="entry name" value="INTER-ALPHA-TRYPSIN INHIBITOR HEAVY CHAIN H4-LIKE PROTEIN"/>
    <property type="match status" value="1"/>
</dbReference>
<keyword evidence="4" id="KW-1185">Reference proteome</keyword>
<organism evidence="3 4">
    <name type="scientific">Sinanodonta woodiana</name>
    <name type="common">Chinese pond mussel</name>
    <name type="synonym">Anodonta woodiana</name>
    <dbReference type="NCBI Taxonomy" id="1069815"/>
    <lineage>
        <taxon>Eukaryota</taxon>
        <taxon>Metazoa</taxon>
        <taxon>Spiralia</taxon>
        <taxon>Lophotrochozoa</taxon>
        <taxon>Mollusca</taxon>
        <taxon>Bivalvia</taxon>
        <taxon>Autobranchia</taxon>
        <taxon>Heteroconchia</taxon>
        <taxon>Palaeoheterodonta</taxon>
        <taxon>Unionida</taxon>
        <taxon>Unionoidea</taxon>
        <taxon>Unionidae</taxon>
        <taxon>Unioninae</taxon>
        <taxon>Sinanodonta</taxon>
    </lineage>
</organism>
<dbReference type="SMART" id="SM00609">
    <property type="entry name" value="VIT"/>
    <property type="match status" value="1"/>
</dbReference>
<dbReference type="InterPro" id="IPR050934">
    <property type="entry name" value="ITIH"/>
</dbReference>
<dbReference type="PROSITE" id="PS51468">
    <property type="entry name" value="VIT"/>
    <property type="match status" value="1"/>
</dbReference>
<proteinExistence type="predicted"/>
<dbReference type="Pfam" id="PF08487">
    <property type="entry name" value="VIT"/>
    <property type="match status" value="1"/>
</dbReference>
<dbReference type="Gene3D" id="3.40.50.410">
    <property type="entry name" value="von Willebrand factor, type A domain"/>
    <property type="match status" value="1"/>
</dbReference>
<evidence type="ECO:0000259" key="1">
    <source>
        <dbReference type="PROSITE" id="PS50234"/>
    </source>
</evidence>
<accession>A0ABD3WU48</accession>
<dbReference type="InterPro" id="IPR002035">
    <property type="entry name" value="VWF_A"/>
</dbReference>
<feature type="domain" description="VIT" evidence="2">
    <location>
        <begin position="38"/>
        <end position="172"/>
    </location>
</feature>
<dbReference type="EMBL" id="JBJQND010000005">
    <property type="protein sequence ID" value="KAL3876896.1"/>
    <property type="molecule type" value="Genomic_DNA"/>
</dbReference>
<dbReference type="InterPro" id="IPR036465">
    <property type="entry name" value="vWFA_dom_sf"/>
</dbReference>
<dbReference type="InterPro" id="IPR013694">
    <property type="entry name" value="VIT"/>
</dbReference>
<comment type="caution">
    <text evidence="3">The sequence shown here is derived from an EMBL/GenBank/DDBJ whole genome shotgun (WGS) entry which is preliminary data.</text>
</comment>
<dbReference type="SMART" id="SM00327">
    <property type="entry name" value="VWA"/>
    <property type="match status" value="1"/>
</dbReference>
<dbReference type="PROSITE" id="PS50234">
    <property type="entry name" value="VWFA"/>
    <property type="match status" value="1"/>
</dbReference>
<gene>
    <name evidence="3" type="ORF">ACJMK2_034677</name>
</gene>
<dbReference type="Pfam" id="PF00092">
    <property type="entry name" value="VWA"/>
    <property type="match status" value="1"/>
</dbReference>
<evidence type="ECO:0000313" key="4">
    <source>
        <dbReference type="Proteomes" id="UP001634394"/>
    </source>
</evidence>
<dbReference type="SUPFAM" id="SSF53300">
    <property type="entry name" value="vWA-like"/>
    <property type="match status" value="1"/>
</dbReference>
<dbReference type="PANTHER" id="PTHR10338">
    <property type="entry name" value="INTER-ALPHA-TRYPSIN INHIBITOR HEAVY CHAIN FAMILY MEMBER"/>
    <property type="match status" value="1"/>
</dbReference>
<evidence type="ECO:0000259" key="2">
    <source>
        <dbReference type="PROSITE" id="PS51468"/>
    </source>
</evidence>
<sequence length="712" mass="80033">MLFTVINMKLAAFTILGIVIRRSNTLSILAKDPLQFRHARSSITNDMESMGTKVESMIVESSVSTRFAEVVIHMVVVNQLHRDNEVTFTVQIPQSAFIYNFSMVIEDEIYVGLLMEKEEAKQEYDRARDQGQSAGHVYQKMPLVPERDMDIFTISINVASMSRVTFELVYQELLERKAGYYEQRFIVQPNQILENLTLIARYFEPQGFSDYYYTKPGSDVSLRASSENVAVSQSPDKLQIIYNPTKEEQSGIDPQKGLFGQFVIRYDVAHKLDAGLIVYNNDFMAQFFSPPPVKILGKSIVFVIDISGSMYGRKIEQVKQAMLAILPQLQKEDYFNIILFDNKIITWREASVMASADNIDSALVFSVERIVAEGSTNINDALLKALTLFKTQKHLRHYAKVIVFLTDGSPTSGQTTDPKEIRANVKEVNIKDDGGRLVALYAIGFGYDMDFYFLKHLSWENGGFARRIYDAVDAGKQLEGFYKEIKNPCYVDLQFNYMADNTVLETNDYDVSETSHMVHYCGSEIVVVGKFENEVIDVAEIRATGADKAVTLTSTPVSSDSLNINPLFTERLWAYAMIKDLIKEIGILEDTSQASEIKLRALHLSLKYHLVTPLTSLVVTKASIDKGSLPDDGDFTLSGNLLNLNSQAAKRNMLKSSTSSRSSSVQSLDKNTDHMTISLSSRSNSGTNLSITIMLELLFLTVSTTRNYVNSL</sequence>
<dbReference type="Proteomes" id="UP001634394">
    <property type="component" value="Unassembled WGS sequence"/>
</dbReference>